<evidence type="ECO:0000256" key="1">
    <source>
        <dbReference type="SAM" id="MobiDB-lite"/>
    </source>
</evidence>
<dbReference type="Pfam" id="PF06985">
    <property type="entry name" value="HET"/>
    <property type="match status" value="1"/>
</dbReference>
<feature type="domain" description="Heterokaryon incompatibility" evidence="2">
    <location>
        <begin position="31"/>
        <end position="106"/>
    </location>
</feature>
<feature type="region of interest" description="Disordered" evidence="1">
    <location>
        <begin position="90"/>
        <end position="110"/>
    </location>
</feature>
<sequence length="110" mass="12083">MLHRAIVGGQVQGATWLTTKANLDPRYRGFGQSALPQTLWDALVIAEKLGLRYMWIDALCIVQDDEEDWELEGSRMASIYSSALVTIAAASSSSSHDGIFNKRSITPLQA</sequence>
<keyword evidence="4" id="KW-1185">Reference proteome</keyword>
<dbReference type="Proteomes" id="UP001433268">
    <property type="component" value="Unassembled WGS sequence"/>
</dbReference>
<gene>
    <name evidence="3" type="ORF">PG997_015025</name>
</gene>
<evidence type="ECO:0000259" key="2">
    <source>
        <dbReference type="Pfam" id="PF06985"/>
    </source>
</evidence>
<comment type="caution">
    <text evidence="3">The sequence shown here is derived from an EMBL/GenBank/DDBJ whole genome shotgun (WGS) entry which is preliminary data.</text>
</comment>
<organism evidence="3 4">
    <name type="scientific">Apiospora hydei</name>
    <dbReference type="NCBI Taxonomy" id="1337664"/>
    <lineage>
        <taxon>Eukaryota</taxon>
        <taxon>Fungi</taxon>
        <taxon>Dikarya</taxon>
        <taxon>Ascomycota</taxon>
        <taxon>Pezizomycotina</taxon>
        <taxon>Sordariomycetes</taxon>
        <taxon>Xylariomycetidae</taxon>
        <taxon>Amphisphaeriales</taxon>
        <taxon>Apiosporaceae</taxon>
        <taxon>Apiospora</taxon>
    </lineage>
</organism>
<dbReference type="EMBL" id="JAQQWN010000010">
    <property type="protein sequence ID" value="KAK8062928.1"/>
    <property type="molecule type" value="Genomic_DNA"/>
</dbReference>
<reference evidence="3 4" key="1">
    <citation type="submission" date="2023-01" db="EMBL/GenBank/DDBJ databases">
        <title>Analysis of 21 Apiospora genomes using comparative genomics revels a genus with tremendous synthesis potential of carbohydrate active enzymes and secondary metabolites.</title>
        <authorList>
            <person name="Sorensen T."/>
        </authorList>
    </citation>
    <scope>NUCLEOTIDE SEQUENCE [LARGE SCALE GENOMIC DNA]</scope>
    <source>
        <strain evidence="3 4">CBS 114990</strain>
    </source>
</reference>
<dbReference type="RefSeq" id="XP_066661527.1">
    <property type="nucleotide sequence ID" value="XM_066819339.1"/>
</dbReference>
<accession>A0ABR1UYR6</accession>
<dbReference type="InterPro" id="IPR010730">
    <property type="entry name" value="HET"/>
</dbReference>
<protein>
    <recommendedName>
        <fullName evidence="2">Heterokaryon incompatibility domain-containing protein</fullName>
    </recommendedName>
</protein>
<proteinExistence type="predicted"/>
<evidence type="ECO:0000313" key="4">
    <source>
        <dbReference type="Proteomes" id="UP001433268"/>
    </source>
</evidence>
<evidence type="ECO:0000313" key="3">
    <source>
        <dbReference type="EMBL" id="KAK8062928.1"/>
    </source>
</evidence>
<dbReference type="PANTHER" id="PTHR33112:SF16">
    <property type="entry name" value="HETEROKARYON INCOMPATIBILITY DOMAIN-CONTAINING PROTEIN"/>
    <property type="match status" value="1"/>
</dbReference>
<dbReference type="GeneID" id="92052399"/>
<dbReference type="PANTHER" id="PTHR33112">
    <property type="entry name" value="DOMAIN PROTEIN, PUTATIVE-RELATED"/>
    <property type="match status" value="1"/>
</dbReference>
<name>A0ABR1UYR6_9PEZI</name>